<protein>
    <submittedName>
        <fullName evidence="3">Amidohydrolase family protein</fullName>
    </submittedName>
</protein>
<reference evidence="3" key="2">
    <citation type="submission" date="2024-05" db="EMBL/GenBank/DDBJ databases">
        <title>Rhodohalobacter halophilus gen. nov., sp. nov., a moderately halophilic member of the family Balneolaceae.</title>
        <authorList>
            <person name="Xia J."/>
        </authorList>
    </citation>
    <scope>NUCLEOTIDE SEQUENCE</scope>
    <source>
        <strain evidence="3">WB101</strain>
    </source>
</reference>
<keyword evidence="1" id="KW-0472">Membrane</keyword>
<keyword evidence="1" id="KW-1133">Transmembrane helix</keyword>
<evidence type="ECO:0000256" key="1">
    <source>
        <dbReference type="SAM" id="Phobius"/>
    </source>
</evidence>
<proteinExistence type="predicted"/>
<dbReference type="Gene3D" id="2.30.40.10">
    <property type="entry name" value="Urease, subunit C, domain 1"/>
    <property type="match status" value="1"/>
</dbReference>
<gene>
    <name evidence="3" type="ORF">L6773_05920</name>
</gene>
<evidence type="ECO:0000313" key="3">
    <source>
        <dbReference type="EMBL" id="MCG2588093.1"/>
    </source>
</evidence>
<dbReference type="InterPro" id="IPR032466">
    <property type="entry name" value="Metal_Hydrolase"/>
</dbReference>
<dbReference type="PANTHER" id="PTHR43135:SF3">
    <property type="entry name" value="ALPHA-D-RIBOSE 1-METHYLPHOSPHONATE 5-TRIPHOSPHATE DIPHOSPHATASE"/>
    <property type="match status" value="1"/>
</dbReference>
<feature type="transmembrane region" description="Helical" evidence="1">
    <location>
        <begin position="21"/>
        <end position="41"/>
    </location>
</feature>
<comment type="caution">
    <text evidence="3">The sequence shown here is derived from an EMBL/GenBank/DDBJ whole genome shotgun (WGS) entry which is preliminary data.</text>
</comment>
<dbReference type="Pfam" id="PF01979">
    <property type="entry name" value="Amidohydro_1"/>
    <property type="match status" value="1"/>
</dbReference>
<dbReference type="InterPro" id="IPR011059">
    <property type="entry name" value="Metal-dep_hydrolase_composite"/>
</dbReference>
<dbReference type="EMBL" id="JAKLWS010000005">
    <property type="protein sequence ID" value="MCG2588093.1"/>
    <property type="molecule type" value="Genomic_DNA"/>
</dbReference>
<evidence type="ECO:0000313" key="4">
    <source>
        <dbReference type="Proteomes" id="UP001165366"/>
    </source>
</evidence>
<reference evidence="3" key="1">
    <citation type="submission" date="2022-01" db="EMBL/GenBank/DDBJ databases">
        <authorList>
            <person name="Wang Y."/>
        </authorList>
    </citation>
    <scope>NUCLEOTIDE SEQUENCE</scope>
    <source>
        <strain evidence="3">WB101</strain>
    </source>
</reference>
<dbReference type="SUPFAM" id="SSF51556">
    <property type="entry name" value="Metallo-dependent hydrolases"/>
    <property type="match status" value="1"/>
</dbReference>
<sequence>MNFKQNILSDTMFERKSIYWNRLKTVIGLFSFMVVFVSGQFDKAAAQETDSVLIENGTVITITGENLENTDVLIQDGIITEIGDNIDAPRGVNRIDASGKYVMPGIIDAHSHLNGVNINEATAPATPQVTMKESIDPNEVRIYAALAGGVTTINLMHGSANVIGGRNATLKLRYGQDQKGLMFEDAPQTIKFALGENPMRVHGEGSGIHPSTRMGVEMVIREYFDAAIDYRRNRTEYLAAKEEYDRTGEGVPPIPVAKNLRLEVLADIIEGDILVHCHSYRSDEILMLARVFEDYGVENYTFQHANEAFKVAPELAEYGAHASVFSDWWAYKFEVYYSTAYNASILNENGVVTSINSDSDELIRHLNHEAAKTIRYGNSSESDALKMITINPAIQLGIDEHVGSIEEGKHGDISIWSGHPLSIYSVNEMTLIDGKVYFDRENDADDMRLDRAINATEDYEDTRSVEIHNSDGRDTDACMQDLFMLFDSQENRQALQQEFHNHTK</sequence>
<dbReference type="Gene3D" id="3.20.20.140">
    <property type="entry name" value="Metal-dependent hydrolases"/>
    <property type="match status" value="1"/>
</dbReference>
<dbReference type="SUPFAM" id="SSF51338">
    <property type="entry name" value="Composite domain of metallo-dependent hydrolases"/>
    <property type="match status" value="1"/>
</dbReference>
<accession>A0ABS9KB80</accession>
<dbReference type="Proteomes" id="UP001165366">
    <property type="component" value="Unassembled WGS sequence"/>
</dbReference>
<dbReference type="InterPro" id="IPR051781">
    <property type="entry name" value="Metallo-dep_Hydrolase"/>
</dbReference>
<keyword evidence="4" id="KW-1185">Reference proteome</keyword>
<organism evidence="3 4">
    <name type="scientific">Rhodohalobacter sulfatireducens</name>
    <dbReference type="NCBI Taxonomy" id="2911366"/>
    <lineage>
        <taxon>Bacteria</taxon>
        <taxon>Pseudomonadati</taxon>
        <taxon>Balneolota</taxon>
        <taxon>Balneolia</taxon>
        <taxon>Balneolales</taxon>
        <taxon>Balneolaceae</taxon>
        <taxon>Rhodohalobacter</taxon>
    </lineage>
</organism>
<dbReference type="RefSeq" id="WP_237852937.1">
    <property type="nucleotide sequence ID" value="NZ_JAKLWS010000005.1"/>
</dbReference>
<dbReference type="InterPro" id="IPR006680">
    <property type="entry name" value="Amidohydro-rel"/>
</dbReference>
<dbReference type="PANTHER" id="PTHR43135">
    <property type="entry name" value="ALPHA-D-RIBOSE 1-METHYLPHOSPHONATE 5-TRIPHOSPHATE DIPHOSPHATASE"/>
    <property type="match status" value="1"/>
</dbReference>
<evidence type="ECO:0000259" key="2">
    <source>
        <dbReference type="Pfam" id="PF01979"/>
    </source>
</evidence>
<feature type="domain" description="Amidohydrolase-related" evidence="2">
    <location>
        <begin position="101"/>
        <end position="424"/>
    </location>
</feature>
<name>A0ABS9KB80_9BACT</name>
<keyword evidence="1" id="KW-0812">Transmembrane</keyword>